<dbReference type="EMBL" id="FMUN01000001">
    <property type="protein sequence ID" value="SCX76373.1"/>
    <property type="molecule type" value="Genomic_DNA"/>
</dbReference>
<sequence>MRNKLVATAIAGLVAAPMAQADSEVSWFGFNQITLEQQGEDNATGDGGGFAFGADRVRIGYKASFDSGAFSKLQVDFNRGDLSGQTGYDLPSVIKDAVVGYDFGAASVQAGQFKTPVGMDFNTSGKKLDITKRGMEKSLVLERAAGLMLSGGAGGLGYKVGVFNPTVRGIADEAATPNAGEDYAYAGNLSYDMGKMLHAEVGYGVSAASVDQIGGVSADDATVMDIGLMSQPVPGLTLKAEYIDATGVNNIEDNDRSVWFAHAGYMFTPMVEGVVRHYSSSEDANDTDYTETFVGANIFLNPDVKHEARIQLNYVLPGGDTEDITNHGGSRAVTDDAGEATGTFLAQFQTSF</sequence>
<dbReference type="InterPro" id="IPR023614">
    <property type="entry name" value="Porin_dom_sf"/>
</dbReference>
<dbReference type="InterPro" id="IPR010870">
    <property type="entry name" value="Porin_O/P"/>
</dbReference>
<evidence type="ECO:0000313" key="2">
    <source>
        <dbReference type="EMBL" id="SCX76373.1"/>
    </source>
</evidence>
<evidence type="ECO:0000256" key="1">
    <source>
        <dbReference type="SAM" id="SignalP"/>
    </source>
</evidence>
<feature type="chain" id="PRO_5010433456" evidence="1">
    <location>
        <begin position="22"/>
        <end position="352"/>
    </location>
</feature>
<name>A0A0P9EKR0_9GAMM</name>
<evidence type="ECO:0000313" key="3">
    <source>
        <dbReference type="Proteomes" id="UP000183104"/>
    </source>
</evidence>
<dbReference type="Proteomes" id="UP000183104">
    <property type="component" value="Unassembled WGS sequence"/>
</dbReference>
<dbReference type="AlphaFoldDB" id="A0A0P9EKR0"/>
<accession>A0A0P9EKR0</accession>
<dbReference type="Pfam" id="PF07396">
    <property type="entry name" value="Porin_O_P"/>
    <property type="match status" value="1"/>
</dbReference>
<dbReference type="Gene3D" id="2.40.160.10">
    <property type="entry name" value="Porin"/>
    <property type="match status" value="1"/>
</dbReference>
<proteinExistence type="predicted"/>
<reference evidence="3" key="1">
    <citation type="submission" date="2016-10" db="EMBL/GenBank/DDBJ databases">
        <authorList>
            <person name="Varghese N."/>
        </authorList>
    </citation>
    <scope>NUCLEOTIDE SEQUENCE [LARGE SCALE GENOMIC DNA]</scope>
    <source>
        <strain evidence="3">HL 19</strain>
    </source>
</reference>
<organism evidence="2 3">
    <name type="scientific">Thiohalorhabdus denitrificans</name>
    <dbReference type="NCBI Taxonomy" id="381306"/>
    <lineage>
        <taxon>Bacteria</taxon>
        <taxon>Pseudomonadati</taxon>
        <taxon>Pseudomonadota</taxon>
        <taxon>Gammaproteobacteria</taxon>
        <taxon>Thiohalorhabdales</taxon>
        <taxon>Thiohalorhabdaceae</taxon>
        <taxon>Thiohalorhabdus</taxon>
    </lineage>
</organism>
<gene>
    <name evidence="2" type="ORF">SAMN05661077_0306</name>
</gene>
<keyword evidence="1" id="KW-0732">Signal</keyword>
<feature type="signal peptide" evidence="1">
    <location>
        <begin position="1"/>
        <end position="21"/>
    </location>
</feature>
<dbReference type="SUPFAM" id="SSF56935">
    <property type="entry name" value="Porins"/>
    <property type="match status" value="1"/>
</dbReference>
<dbReference type="RefSeq" id="WP_054966985.1">
    <property type="nucleotide sequence ID" value="NZ_FMUN01000001.1"/>
</dbReference>
<protein>
    <submittedName>
        <fullName evidence="2">Porin</fullName>
    </submittedName>
</protein>
<keyword evidence="3" id="KW-1185">Reference proteome</keyword>